<reference evidence="4" key="1">
    <citation type="journal article" date="2020" name="mSystems">
        <title>Genome- and Community-Level Interaction Insights into Carbon Utilization and Element Cycling Functions of Hydrothermarchaeota in Hydrothermal Sediment.</title>
        <authorList>
            <person name="Zhou Z."/>
            <person name="Liu Y."/>
            <person name="Xu W."/>
            <person name="Pan J."/>
            <person name="Luo Z.H."/>
            <person name="Li M."/>
        </authorList>
    </citation>
    <scope>NUCLEOTIDE SEQUENCE [LARGE SCALE GENOMIC DNA]</scope>
    <source>
        <strain evidence="4">SpSt-897</strain>
    </source>
</reference>
<dbReference type="Pfam" id="PF13490">
    <property type="entry name" value="zf-HC2"/>
    <property type="match status" value="1"/>
</dbReference>
<keyword evidence="2" id="KW-1133">Transmembrane helix</keyword>
<proteinExistence type="predicted"/>
<keyword evidence="2" id="KW-0472">Membrane</keyword>
<evidence type="ECO:0000259" key="3">
    <source>
        <dbReference type="Pfam" id="PF13490"/>
    </source>
</evidence>
<evidence type="ECO:0000313" key="4">
    <source>
        <dbReference type="EMBL" id="HGF34385.1"/>
    </source>
</evidence>
<dbReference type="InterPro" id="IPR041916">
    <property type="entry name" value="Anti_sigma_zinc_sf"/>
</dbReference>
<dbReference type="EMBL" id="DTMF01000207">
    <property type="protein sequence ID" value="HGF34385.1"/>
    <property type="molecule type" value="Genomic_DNA"/>
</dbReference>
<sequence length="223" mass="24631">MTWRCALIQRRLPDYPDGDLSPFWKRRVAAHLEVCPDCRREWEEISEVLRLYQANPLPDPGPAFWQEFQQELHLQLAQANQAPEPARFRLRLPHYLLGATAMAGILALAVYLGPFSRSSTAPGRARPPAEAKAPKVAERRISPPAKMAGSPAPEPSKAASTAEPAEPQFSLAAGHSGGQSKAAAEEQGLLSEDDGLDWDVDSVVADLTREQQQHLKSRLESRR</sequence>
<dbReference type="Gene3D" id="1.10.10.1320">
    <property type="entry name" value="Anti-sigma factor, zinc-finger domain"/>
    <property type="match status" value="1"/>
</dbReference>
<accession>A0A7C3Z2A6</accession>
<comment type="caution">
    <text evidence="4">The sequence shown here is derived from an EMBL/GenBank/DDBJ whole genome shotgun (WGS) entry which is preliminary data.</text>
</comment>
<organism evidence="4">
    <name type="scientific">Desulfobacca acetoxidans</name>
    <dbReference type="NCBI Taxonomy" id="60893"/>
    <lineage>
        <taxon>Bacteria</taxon>
        <taxon>Pseudomonadati</taxon>
        <taxon>Thermodesulfobacteriota</taxon>
        <taxon>Desulfobaccia</taxon>
        <taxon>Desulfobaccales</taxon>
        <taxon>Desulfobaccaceae</taxon>
        <taxon>Desulfobacca</taxon>
    </lineage>
</organism>
<feature type="compositionally biased region" description="Basic and acidic residues" evidence="1">
    <location>
        <begin position="127"/>
        <end position="141"/>
    </location>
</feature>
<feature type="region of interest" description="Disordered" evidence="1">
    <location>
        <begin position="117"/>
        <end position="194"/>
    </location>
</feature>
<dbReference type="AlphaFoldDB" id="A0A7C3Z2A6"/>
<protein>
    <recommendedName>
        <fullName evidence="3">Putative zinc-finger domain-containing protein</fullName>
    </recommendedName>
</protein>
<feature type="domain" description="Putative zinc-finger" evidence="3">
    <location>
        <begin position="5"/>
        <end position="39"/>
    </location>
</feature>
<name>A0A7C3Z2A6_9BACT</name>
<keyword evidence="2" id="KW-0812">Transmembrane</keyword>
<dbReference type="InterPro" id="IPR027383">
    <property type="entry name" value="Znf_put"/>
</dbReference>
<feature type="transmembrane region" description="Helical" evidence="2">
    <location>
        <begin position="95"/>
        <end position="114"/>
    </location>
</feature>
<evidence type="ECO:0000256" key="1">
    <source>
        <dbReference type="SAM" id="MobiDB-lite"/>
    </source>
</evidence>
<gene>
    <name evidence="4" type="ORF">ENW96_08360</name>
</gene>
<evidence type="ECO:0000256" key="2">
    <source>
        <dbReference type="SAM" id="Phobius"/>
    </source>
</evidence>